<dbReference type="EMBL" id="SRRZ01000171">
    <property type="protein sequence ID" value="NQE38024.1"/>
    <property type="molecule type" value="Genomic_DNA"/>
</dbReference>
<accession>A0ABX2D5T0</accession>
<evidence type="ECO:0000313" key="4">
    <source>
        <dbReference type="Proteomes" id="UP000702425"/>
    </source>
</evidence>
<organism evidence="3 4">
    <name type="scientific">Microcoleus asticus IPMA8</name>
    <dbReference type="NCBI Taxonomy" id="2563858"/>
    <lineage>
        <taxon>Bacteria</taxon>
        <taxon>Bacillati</taxon>
        <taxon>Cyanobacteriota</taxon>
        <taxon>Cyanophyceae</taxon>
        <taxon>Oscillatoriophycideae</taxon>
        <taxon>Oscillatoriales</taxon>
        <taxon>Microcoleaceae</taxon>
        <taxon>Microcoleus</taxon>
        <taxon>Microcoleus asticus</taxon>
    </lineage>
</organism>
<dbReference type="Proteomes" id="UP000702425">
    <property type="component" value="Unassembled WGS sequence"/>
</dbReference>
<feature type="region of interest" description="Disordered" evidence="1">
    <location>
        <begin position="21"/>
        <end position="42"/>
    </location>
</feature>
<evidence type="ECO:0000256" key="2">
    <source>
        <dbReference type="SAM" id="Phobius"/>
    </source>
</evidence>
<dbReference type="RefSeq" id="WP_172192501.1">
    <property type="nucleotide sequence ID" value="NZ_CAWPPK010000081.1"/>
</dbReference>
<feature type="transmembrane region" description="Helical" evidence="2">
    <location>
        <begin position="63"/>
        <end position="82"/>
    </location>
</feature>
<keyword evidence="2" id="KW-0812">Transmembrane</keyword>
<name>A0ABX2D5T0_9CYAN</name>
<keyword evidence="4" id="KW-1185">Reference proteome</keyword>
<reference evidence="3 4" key="1">
    <citation type="journal article" date="2020" name="Sci. Rep.">
        <title>A novel cyanobacterial geosmin producer, revising GeoA distribution and dispersion patterns in Bacteria.</title>
        <authorList>
            <person name="Churro C."/>
            <person name="Semedo-Aguiar A.P."/>
            <person name="Silva A.D."/>
            <person name="Pereira-Leal J.B."/>
            <person name="Leite R.B."/>
        </authorList>
    </citation>
    <scope>NUCLEOTIDE SEQUENCE [LARGE SCALE GENOMIC DNA]</scope>
    <source>
        <strain evidence="3 4">IPMA8</strain>
    </source>
</reference>
<comment type="caution">
    <text evidence="3">The sequence shown here is derived from an EMBL/GenBank/DDBJ whole genome shotgun (WGS) entry which is preliminary data.</text>
</comment>
<protein>
    <submittedName>
        <fullName evidence="3">Uncharacterized protein</fullName>
    </submittedName>
</protein>
<keyword evidence="2" id="KW-1133">Transmembrane helix</keyword>
<sequence length="84" mass="9164">MLTPSTASDGYGKAAHAYKSRPYPATHHPHRAFGTVNTSDTSPDARAVQSLLGRVIMALTQPFRFLGIALYGFLHCQLLLILSH</sequence>
<evidence type="ECO:0000256" key="1">
    <source>
        <dbReference type="SAM" id="MobiDB-lite"/>
    </source>
</evidence>
<evidence type="ECO:0000313" key="3">
    <source>
        <dbReference type="EMBL" id="NQE38024.1"/>
    </source>
</evidence>
<gene>
    <name evidence="3" type="ORF">E5S67_05806</name>
</gene>
<proteinExistence type="predicted"/>
<keyword evidence="2" id="KW-0472">Membrane</keyword>